<dbReference type="EMBL" id="CP102097">
    <property type="protein sequence ID" value="UUM32237.1"/>
    <property type="molecule type" value="Genomic_DNA"/>
</dbReference>
<organism evidence="1 2">
    <name type="scientific">Vibrio japonicus</name>
    <dbReference type="NCBI Taxonomy" id="1824638"/>
    <lineage>
        <taxon>Bacteria</taxon>
        <taxon>Pseudomonadati</taxon>
        <taxon>Pseudomonadota</taxon>
        <taxon>Gammaproteobacteria</taxon>
        <taxon>Vibrionales</taxon>
        <taxon>Vibrionaceae</taxon>
        <taxon>Vibrio</taxon>
    </lineage>
</organism>
<dbReference type="Gene3D" id="3.40.960.10">
    <property type="entry name" value="VSR Endonuclease"/>
    <property type="match status" value="1"/>
</dbReference>
<gene>
    <name evidence="1" type="ORF">NP165_18295</name>
</gene>
<sequence>MTYLTEKRMGEIFSCLLPDEDIVHDKSVPESSNKRRRPDYRFEERKLIVEFDGDSHYCQAKRIITDKEKDHDYSSIGYKVVWIPYFVQMNSHLLEHIFGSGHSLEFNQVYEHGFIDKKAILPADYCELGVRQFEQDLATFSAFKSDIVKSLENKISELGNIDLVLPSSLHYLVRT</sequence>
<accession>A0ABY5LJL1</accession>
<keyword evidence="1" id="KW-0540">Nuclease</keyword>
<keyword evidence="2" id="KW-1185">Reference proteome</keyword>
<keyword evidence="1" id="KW-0255">Endonuclease</keyword>
<keyword evidence="1" id="KW-0378">Hydrolase</keyword>
<name>A0ABY5LJL1_9VIBR</name>
<proteinExistence type="predicted"/>
<dbReference type="Proteomes" id="UP001058602">
    <property type="component" value="Chromosome 2"/>
</dbReference>
<evidence type="ECO:0000313" key="2">
    <source>
        <dbReference type="Proteomes" id="UP001058602"/>
    </source>
</evidence>
<protein>
    <submittedName>
        <fullName evidence="1">Endonuclease domain-containing protein</fullName>
    </submittedName>
</protein>
<reference evidence="1" key="1">
    <citation type="submission" date="2022-07" db="EMBL/GenBank/DDBJ databases">
        <title>Complete genome of Vibrio japonicus strain JCM 31412T and phylogenomic assessment of the Nereis clade of the genus Vibrio.</title>
        <authorList>
            <person name="Shlafstein M.D."/>
            <person name="Emsley S.A."/>
            <person name="Ushijima B."/>
            <person name="Videau P."/>
            <person name="Saw J.H."/>
        </authorList>
    </citation>
    <scope>NUCLEOTIDE SEQUENCE</scope>
    <source>
        <strain evidence="1">JCM 31412</strain>
    </source>
</reference>
<evidence type="ECO:0000313" key="1">
    <source>
        <dbReference type="EMBL" id="UUM32237.1"/>
    </source>
</evidence>
<dbReference type="GO" id="GO:0004519">
    <property type="term" value="F:endonuclease activity"/>
    <property type="evidence" value="ECO:0007669"/>
    <property type="project" value="UniProtKB-KW"/>
</dbReference>
<dbReference type="RefSeq" id="WP_257085899.1">
    <property type="nucleotide sequence ID" value="NZ_CP102097.1"/>
</dbReference>